<organism evidence="2 3">
    <name type="scientific">Flavobacterium suzhouense</name>
    <dbReference type="NCBI Taxonomy" id="1529638"/>
    <lineage>
        <taxon>Bacteria</taxon>
        <taxon>Pseudomonadati</taxon>
        <taxon>Bacteroidota</taxon>
        <taxon>Flavobacteriia</taxon>
        <taxon>Flavobacteriales</taxon>
        <taxon>Flavobacteriaceae</taxon>
        <taxon>Flavobacterium</taxon>
    </lineage>
</organism>
<dbReference type="EMBL" id="JBHUMD010000007">
    <property type="protein sequence ID" value="MFD2601855.1"/>
    <property type="molecule type" value="Genomic_DNA"/>
</dbReference>
<keyword evidence="1" id="KW-0472">Membrane</keyword>
<dbReference type="Proteomes" id="UP001597480">
    <property type="component" value="Unassembled WGS sequence"/>
</dbReference>
<feature type="transmembrane region" description="Helical" evidence="1">
    <location>
        <begin position="7"/>
        <end position="27"/>
    </location>
</feature>
<keyword evidence="1" id="KW-1133">Transmembrane helix</keyword>
<feature type="transmembrane region" description="Helical" evidence="1">
    <location>
        <begin position="33"/>
        <end position="52"/>
    </location>
</feature>
<accession>A0ABW5NSE6</accession>
<sequence>MKTYFKIFPYVFLILGILFLYDAITRLRSGEDAVVSFLFVGALIFMFFFQRWKYRKFTDSHKNE</sequence>
<keyword evidence="3" id="KW-1185">Reference proteome</keyword>
<gene>
    <name evidence="2" type="ORF">ACFSR3_07300</name>
</gene>
<protein>
    <submittedName>
        <fullName evidence="2">Uncharacterized protein</fullName>
    </submittedName>
</protein>
<evidence type="ECO:0000313" key="3">
    <source>
        <dbReference type="Proteomes" id="UP001597480"/>
    </source>
</evidence>
<evidence type="ECO:0000313" key="2">
    <source>
        <dbReference type="EMBL" id="MFD2601855.1"/>
    </source>
</evidence>
<keyword evidence="1" id="KW-0812">Transmembrane</keyword>
<evidence type="ECO:0000256" key="1">
    <source>
        <dbReference type="SAM" id="Phobius"/>
    </source>
</evidence>
<proteinExistence type="predicted"/>
<comment type="caution">
    <text evidence="2">The sequence shown here is derived from an EMBL/GenBank/DDBJ whole genome shotgun (WGS) entry which is preliminary data.</text>
</comment>
<name>A0ABW5NSE6_9FLAO</name>
<dbReference type="RefSeq" id="WP_379820371.1">
    <property type="nucleotide sequence ID" value="NZ_JBHUMD010000007.1"/>
</dbReference>
<reference evidence="3" key="1">
    <citation type="journal article" date="2019" name="Int. J. Syst. Evol. Microbiol.">
        <title>The Global Catalogue of Microorganisms (GCM) 10K type strain sequencing project: providing services to taxonomists for standard genome sequencing and annotation.</title>
        <authorList>
            <consortium name="The Broad Institute Genomics Platform"/>
            <consortium name="The Broad Institute Genome Sequencing Center for Infectious Disease"/>
            <person name="Wu L."/>
            <person name="Ma J."/>
        </authorList>
    </citation>
    <scope>NUCLEOTIDE SEQUENCE [LARGE SCALE GENOMIC DNA]</scope>
    <source>
        <strain evidence="3">KCTC 42107</strain>
    </source>
</reference>